<gene>
    <name evidence="2" type="ORF">VCS650_LOCUS32423</name>
</gene>
<keyword evidence="1" id="KW-0472">Membrane</keyword>
<evidence type="ECO:0000313" key="2">
    <source>
        <dbReference type="EMBL" id="CAF1326221.1"/>
    </source>
</evidence>
<sequence length="259" mass="29245">MEQQCSGQCIRRTLYAVIIGVSPVVICLLFIGFARLVLHRLEIAYYRRHKPTDRRSSLLIPQNGRLALSYTPVSHAELQRIIQGEHQNQQSNDSHNTSAIRKAPRFIKSLLPRRELAPTSSILANLVIRHDINDPHPLTSMFAPVEIDTPLEPTFSIINEHVKRRPSIITITRESIETTTLSVTMNNHSSNMTAEIEPEPIRMDPLTATTKTTTTTVAVEEFLDFHSVSSLPCVLSLLDTVSDNDNNQNLEINKYNEDD</sequence>
<keyword evidence="1" id="KW-1133">Transmembrane helix</keyword>
<feature type="transmembrane region" description="Helical" evidence="1">
    <location>
        <begin position="14"/>
        <end position="38"/>
    </location>
</feature>
<name>A0A815FHL6_9BILA</name>
<reference evidence="2" key="1">
    <citation type="submission" date="2021-02" db="EMBL/GenBank/DDBJ databases">
        <authorList>
            <person name="Nowell W R."/>
        </authorList>
    </citation>
    <scope>NUCLEOTIDE SEQUENCE</scope>
</reference>
<dbReference type="EMBL" id="CAJNON010000587">
    <property type="protein sequence ID" value="CAF1326221.1"/>
    <property type="molecule type" value="Genomic_DNA"/>
</dbReference>
<comment type="caution">
    <text evidence="2">The sequence shown here is derived from an EMBL/GenBank/DDBJ whole genome shotgun (WGS) entry which is preliminary data.</text>
</comment>
<keyword evidence="1" id="KW-0812">Transmembrane</keyword>
<evidence type="ECO:0000256" key="1">
    <source>
        <dbReference type="SAM" id="Phobius"/>
    </source>
</evidence>
<dbReference type="AlphaFoldDB" id="A0A815FHL6"/>
<organism evidence="2 3">
    <name type="scientific">Adineta steineri</name>
    <dbReference type="NCBI Taxonomy" id="433720"/>
    <lineage>
        <taxon>Eukaryota</taxon>
        <taxon>Metazoa</taxon>
        <taxon>Spiralia</taxon>
        <taxon>Gnathifera</taxon>
        <taxon>Rotifera</taxon>
        <taxon>Eurotatoria</taxon>
        <taxon>Bdelloidea</taxon>
        <taxon>Adinetida</taxon>
        <taxon>Adinetidae</taxon>
        <taxon>Adineta</taxon>
    </lineage>
</organism>
<dbReference type="OrthoDB" id="10048675at2759"/>
<protein>
    <submittedName>
        <fullName evidence="2">Uncharacterized protein</fullName>
    </submittedName>
</protein>
<evidence type="ECO:0000313" key="3">
    <source>
        <dbReference type="Proteomes" id="UP000663891"/>
    </source>
</evidence>
<accession>A0A815FHL6</accession>
<proteinExistence type="predicted"/>
<dbReference type="Proteomes" id="UP000663891">
    <property type="component" value="Unassembled WGS sequence"/>
</dbReference>